<keyword evidence="11" id="KW-0406">Ion transport</keyword>
<dbReference type="Gene3D" id="1.10.287.1770">
    <property type="match status" value="1"/>
</dbReference>
<organism evidence="19 20">
    <name type="scientific">Candidatus Gallilactobacillus intestinavium</name>
    <dbReference type="NCBI Taxonomy" id="2840838"/>
    <lineage>
        <taxon>Bacteria</taxon>
        <taxon>Bacillati</taxon>
        <taxon>Bacillota</taxon>
        <taxon>Bacilli</taxon>
        <taxon>Lactobacillales</taxon>
        <taxon>Lactobacillaceae</taxon>
        <taxon>Lactobacillaceae incertae sedis</taxon>
        <taxon>Candidatus Gallilactobacillus</taxon>
    </lineage>
</organism>
<feature type="binding site" evidence="16">
    <location>
        <position position="25"/>
    </location>
    <ligand>
        <name>Mg(2+)</name>
        <dbReference type="ChEBI" id="CHEBI:18420"/>
        <label>2</label>
    </ligand>
</feature>
<keyword evidence="16" id="KW-0460">Magnesium</keyword>
<evidence type="ECO:0000256" key="9">
    <source>
        <dbReference type="ARBA" id="ARBA00022989"/>
    </source>
</evidence>
<reference evidence="19" key="1">
    <citation type="submission" date="2020-10" db="EMBL/GenBank/DDBJ databases">
        <authorList>
            <person name="Gilroy R."/>
        </authorList>
    </citation>
    <scope>NUCLEOTIDE SEQUENCE</scope>
    <source>
        <strain evidence="19">C6-149</strain>
    </source>
</reference>
<evidence type="ECO:0000256" key="6">
    <source>
        <dbReference type="ARBA" id="ARBA00022519"/>
    </source>
</evidence>
<evidence type="ECO:0000256" key="7">
    <source>
        <dbReference type="ARBA" id="ARBA00022692"/>
    </source>
</evidence>
<dbReference type="Pfam" id="PF17910">
    <property type="entry name" value="FeoB_Cyto"/>
    <property type="match status" value="1"/>
</dbReference>
<evidence type="ECO:0000256" key="13">
    <source>
        <dbReference type="ARBA" id="ARBA00023136"/>
    </source>
</evidence>
<proteinExistence type="inferred from homology"/>
<dbReference type="InterPro" id="IPR030389">
    <property type="entry name" value="G_FEOB_dom"/>
</dbReference>
<dbReference type="InterPro" id="IPR003373">
    <property type="entry name" value="Fe2_transport_prot-B"/>
</dbReference>
<feature type="binding site" evidence="15">
    <location>
        <begin position="36"/>
        <end position="40"/>
    </location>
    <ligand>
        <name>GTP</name>
        <dbReference type="ChEBI" id="CHEBI:37565"/>
        <label>1</label>
    </ligand>
</feature>
<protein>
    <recommendedName>
        <fullName evidence="14 17">Ferrous iron transport protein B</fullName>
    </recommendedName>
</protein>
<evidence type="ECO:0000256" key="8">
    <source>
        <dbReference type="ARBA" id="ARBA00022741"/>
    </source>
</evidence>
<dbReference type="InterPro" id="IPR050860">
    <property type="entry name" value="FeoB_GTPase"/>
</dbReference>
<dbReference type="Pfam" id="PF07670">
    <property type="entry name" value="Gate"/>
    <property type="match status" value="2"/>
</dbReference>
<feature type="transmembrane region" description="Helical" evidence="17">
    <location>
        <begin position="672"/>
        <end position="691"/>
    </location>
</feature>
<name>A0A9D9H900_9LACO</name>
<evidence type="ECO:0000256" key="1">
    <source>
        <dbReference type="ARBA" id="ARBA00003926"/>
    </source>
</evidence>
<dbReference type="Pfam" id="PF02421">
    <property type="entry name" value="FeoB_N"/>
    <property type="match status" value="1"/>
</dbReference>
<keyword evidence="9 17" id="KW-1133">Transmembrane helix</keyword>
<dbReference type="PRINTS" id="PR00326">
    <property type="entry name" value="GTP1OBG"/>
</dbReference>
<dbReference type="CDD" id="cd01879">
    <property type="entry name" value="FeoB"/>
    <property type="match status" value="1"/>
</dbReference>
<dbReference type="GO" id="GO:0005886">
    <property type="term" value="C:plasma membrane"/>
    <property type="evidence" value="ECO:0007669"/>
    <property type="project" value="UniProtKB-SubCell"/>
</dbReference>
<comment type="function">
    <text evidence="1 17">Probable transporter of a GTP-driven Fe(2+) uptake system.</text>
</comment>
<keyword evidence="12 15" id="KW-0342">GTP-binding</keyword>
<feature type="transmembrane region" description="Helical" evidence="17">
    <location>
        <begin position="281"/>
        <end position="298"/>
    </location>
</feature>
<feature type="transmembrane region" description="Helical" evidence="17">
    <location>
        <begin position="318"/>
        <end position="336"/>
    </location>
</feature>
<dbReference type="InterPro" id="IPR027417">
    <property type="entry name" value="P-loop_NTPase"/>
</dbReference>
<feature type="transmembrane region" description="Helical" evidence="17">
    <location>
        <begin position="348"/>
        <end position="368"/>
    </location>
</feature>
<feature type="transmembrane region" description="Helical" evidence="17">
    <location>
        <begin position="395"/>
        <end position="412"/>
    </location>
</feature>
<dbReference type="InterPro" id="IPR011642">
    <property type="entry name" value="Gate_dom"/>
</dbReference>
<dbReference type="Proteomes" id="UP000823614">
    <property type="component" value="Unassembled WGS sequence"/>
</dbReference>
<feature type="transmembrane region" description="Helical" evidence="17">
    <location>
        <begin position="512"/>
        <end position="531"/>
    </location>
</feature>
<dbReference type="GO" id="GO:0015093">
    <property type="term" value="F:ferrous iron transmembrane transporter activity"/>
    <property type="evidence" value="ECO:0007669"/>
    <property type="project" value="UniProtKB-UniRule"/>
</dbReference>
<keyword evidence="8 15" id="KW-0547">Nucleotide-binding</keyword>
<feature type="transmembrane region" description="Helical" evidence="17">
    <location>
        <begin position="453"/>
        <end position="473"/>
    </location>
</feature>
<gene>
    <name evidence="19" type="primary">feoB</name>
    <name evidence="19" type="ORF">IAA89_01615</name>
</gene>
<evidence type="ECO:0000256" key="10">
    <source>
        <dbReference type="ARBA" id="ARBA00023004"/>
    </source>
</evidence>
<feature type="transmembrane region" description="Helical" evidence="17">
    <location>
        <begin position="640"/>
        <end position="660"/>
    </location>
</feature>
<evidence type="ECO:0000259" key="18">
    <source>
        <dbReference type="PROSITE" id="PS51711"/>
    </source>
</evidence>
<keyword evidence="10 17" id="KW-0408">Iron</keyword>
<keyword evidence="5 17" id="KW-0410">Iron transport</keyword>
<feature type="binding site" evidence="15">
    <location>
        <begin position="11"/>
        <end position="18"/>
    </location>
    <ligand>
        <name>GTP</name>
        <dbReference type="ChEBI" id="CHEBI:37565"/>
        <label>1</label>
    </ligand>
</feature>
<dbReference type="AlphaFoldDB" id="A0A9D9H900"/>
<dbReference type="PANTHER" id="PTHR43185">
    <property type="entry name" value="FERROUS IRON TRANSPORT PROTEIN B"/>
    <property type="match status" value="1"/>
</dbReference>
<feature type="transmembrane region" description="Helical" evidence="17">
    <location>
        <begin position="424"/>
        <end position="447"/>
    </location>
</feature>
<dbReference type="Pfam" id="PF07664">
    <property type="entry name" value="FeoB_C"/>
    <property type="match status" value="1"/>
</dbReference>
<evidence type="ECO:0000256" key="15">
    <source>
        <dbReference type="PIRSR" id="PIRSR603373-1"/>
    </source>
</evidence>
<dbReference type="PROSITE" id="PS51711">
    <property type="entry name" value="G_FEOB"/>
    <property type="match status" value="1"/>
</dbReference>
<feature type="binding site" evidence="16">
    <location>
        <position position="22"/>
    </location>
    <ligand>
        <name>Mg(2+)</name>
        <dbReference type="ChEBI" id="CHEBI:18420"/>
        <label>1</label>
    </ligand>
</feature>
<evidence type="ECO:0000256" key="5">
    <source>
        <dbReference type="ARBA" id="ARBA00022496"/>
    </source>
</evidence>
<evidence type="ECO:0000256" key="4">
    <source>
        <dbReference type="ARBA" id="ARBA00022475"/>
    </source>
</evidence>
<evidence type="ECO:0000256" key="16">
    <source>
        <dbReference type="PIRSR" id="PIRSR603373-2"/>
    </source>
</evidence>
<keyword evidence="13 17" id="KW-0472">Membrane</keyword>
<comment type="caution">
    <text evidence="19">The sequence shown here is derived from an EMBL/GenBank/DDBJ whole genome shotgun (WGS) entry which is preliminary data.</text>
</comment>
<dbReference type="EMBL" id="JADIMP010000028">
    <property type="protein sequence ID" value="MBO8441138.1"/>
    <property type="molecule type" value="Genomic_DNA"/>
</dbReference>
<dbReference type="InterPro" id="IPR041069">
    <property type="entry name" value="FeoB_Cyto"/>
</dbReference>
<dbReference type="Gene3D" id="3.40.50.300">
    <property type="entry name" value="P-loop containing nucleotide triphosphate hydrolases"/>
    <property type="match status" value="1"/>
</dbReference>
<evidence type="ECO:0000256" key="17">
    <source>
        <dbReference type="RuleBase" id="RU362098"/>
    </source>
</evidence>
<keyword evidence="16" id="KW-0479">Metal-binding</keyword>
<dbReference type="InterPro" id="IPR006073">
    <property type="entry name" value="GTP-bd"/>
</dbReference>
<feature type="domain" description="FeoB-type G" evidence="18">
    <location>
        <begin position="4"/>
        <end position="166"/>
    </location>
</feature>
<dbReference type="GO" id="GO:0005525">
    <property type="term" value="F:GTP binding"/>
    <property type="evidence" value="ECO:0007669"/>
    <property type="project" value="UniProtKB-KW"/>
</dbReference>
<dbReference type="NCBIfam" id="TIGR00437">
    <property type="entry name" value="feoB"/>
    <property type="match status" value="1"/>
</dbReference>
<dbReference type="SUPFAM" id="SSF52540">
    <property type="entry name" value="P-loop containing nucleoside triphosphate hydrolases"/>
    <property type="match status" value="1"/>
</dbReference>
<evidence type="ECO:0000256" key="11">
    <source>
        <dbReference type="ARBA" id="ARBA00023065"/>
    </source>
</evidence>
<dbReference type="FunFam" id="3.40.50.300:FF:000426">
    <property type="entry name" value="Ferrous iron transport protein B"/>
    <property type="match status" value="1"/>
</dbReference>
<dbReference type="InterPro" id="IPR011640">
    <property type="entry name" value="Fe2_transport_prot_B_C"/>
</dbReference>
<keyword evidence="6" id="KW-0997">Cell inner membrane</keyword>
<feature type="binding site" evidence="15">
    <location>
        <begin position="116"/>
        <end position="119"/>
    </location>
    <ligand>
        <name>GTP</name>
        <dbReference type="ChEBI" id="CHEBI:37565"/>
        <label>4</label>
    </ligand>
</feature>
<reference evidence="19" key="2">
    <citation type="journal article" date="2021" name="PeerJ">
        <title>Extensive microbial diversity within the chicken gut microbiome revealed by metagenomics and culture.</title>
        <authorList>
            <person name="Gilroy R."/>
            <person name="Ravi A."/>
            <person name="Getino M."/>
            <person name="Pursley I."/>
            <person name="Horton D.L."/>
            <person name="Alikhan N.F."/>
            <person name="Baker D."/>
            <person name="Gharbi K."/>
            <person name="Hall N."/>
            <person name="Watson M."/>
            <person name="Adriaenssens E.M."/>
            <person name="Foster-Nyarko E."/>
            <person name="Jarju S."/>
            <person name="Secka A."/>
            <person name="Antonio M."/>
            <person name="Oren A."/>
            <person name="Chaudhuri R.R."/>
            <person name="La Ragione R."/>
            <person name="Hildebrand F."/>
            <person name="Pallen M.J."/>
        </authorList>
    </citation>
    <scope>NUCLEOTIDE SEQUENCE</scope>
    <source>
        <strain evidence="19">C6-149</strain>
    </source>
</reference>
<keyword evidence="7 17" id="KW-0812">Transmembrane</keyword>
<feature type="binding site" evidence="16">
    <location>
        <position position="26"/>
    </location>
    <ligand>
        <name>Mg(2+)</name>
        <dbReference type="ChEBI" id="CHEBI:18420"/>
        <label>2</label>
    </ligand>
</feature>
<evidence type="ECO:0000313" key="20">
    <source>
        <dbReference type="Proteomes" id="UP000823614"/>
    </source>
</evidence>
<evidence type="ECO:0000256" key="3">
    <source>
        <dbReference type="ARBA" id="ARBA00022448"/>
    </source>
</evidence>
<feature type="transmembrane region" description="Helical" evidence="17">
    <location>
        <begin position="605"/>
        <end position="628"/>
    </location>
</feature>
<feature type="binding site" evidence="15">
    <location>
        <begin position="56"/>
        <end position="59"/>
    </location>
    <ligand>
        <name>GTP</name>
        <dbReference type="ChEBI" id="CHEBI:37565"/>
        <label>3</label>
    </ligand>
</feature>
<feature type="binding site" evidence="16">
    <location>
        <position position="23"/>
    </location>
    <ligand>
        <name>Mg(2+)</name>
        <dbReference type="ChEBI" id="CHEBI:18420"/>
        <label>2</label>
    </ligand>
</feature>
<comment type="subcellular location">
    <subcellularLocation>
        <location evidence="2">Cell inner membrane</location>
        <topology evidence="2">Multi-pass membrane protein</topology>
    </subcellularLocation>
    <subcellularLocation>
        <location evidence="17">Cell membrane</location>
        <topology evidence="17">Multi-pass membrane protein</topology>
    </subcellularLocation>
</comment>
<evidence type="ECO:0000256" key="2">
    <source>
        <dbReference type="ARBA" id="ARBA00004429"/>
    </source>
</evidence>
<evidence type="ECO:0000256" key="12">
    <source>
        <dbReference type="ARBA" id="ARBA00023134"/>
    </source>
</evidence>
<sequence>MTNKLNLALLGNPNSGKTTLFNALTGSNQHIGNWPGVTVERKSGLLKANHSVTIQDLPGIYSLSPYSSEEIVTRNYLLQGHPDKLLDVIDATNLERNLYLTLQLMETGLPTILILNMMDRLKKDKHRSINLKKLSYILQLPVIGISALKHKGIDKLNQAITQDTQSYHFPEYDSRLESSLKMIGEQIKDLVPNNLLRWYEIKIFEQDEEVLKSVSLNEQQNKIIKNTIKTAELIFDDSSDSIIVNARYDFIAKVINMCVIDNNDFTLSISDKIDAIVTNRWLALPIFLLVMWVVYYLSIQTVGTYCTNWINDQLFGRIVPNFVMHYLTIWNVAAWMKHLIVDGIINGVGSVLGFLPQIIMLFLCLGILEDCGYMSRIAFVMDRIFHKFNLSGKSFIPMLISTGCGVPGIMSTRTIESEKDRKMTIMLTTFMPCSAKLTIISLISGTFFPKNTWVAPSAYFLSIMAVVGSGIFLKKTKIFSGSPAPFVMELPSYHWPKLDNTLRGVWDRSRAFVVKAGTIIFLSCIGIWFLSSFNFKLQMVSQNESILRYLGNIIAPIFKPLGIGDWHATVGILSGIIAKENCVSALHVTFNAGSNATFIHILRHFYPAMAGYAFLSFNLLCAPCFASISTMYHEFGSAKWAWYAISYQTLLAYIVSIIIYQTSCIFNKTATITGVILDAIALSLIIYALFIKKEKILENEKGEEKLCLPS</sequence>
<evidence type="ECO:0000256" key="14">
    <source>
        <dbReference type="NCBIfam" id="TIGR00437"/>
    </source>
</evidence>
<keyword evidence="3 17" id="KW-0813">Transport</keyword>
<accession>A0A9D9H900</accession>
<dbReference type="PANTHER" id="PTHR43185:SF1">
    <property type="entry name" value="FE(2+) TRANSPORTER FEOB"/>
    <property type="match status" value="1"/>
</dbReference>
<comment type="similarity">
    <text evidence="17">Belongs to the TRAFAC class TrmE-Era-EngA-EngB-Septin-like GTPase superfamily. FeoB GTPase (TC 9.A.8) family.</text>
</comment>
<dbReference type="GO" id="GO:0046872">
    <property type="term" value="F:metal ion binding"/>
    <property type="evidence" value="ECO:0007669"/>
    <property type="project" value="UniProtKB-KW"/>
</dbReference>
<keyword evidence="4" id="KW-1003">Cell membrane</keyword>
<evidence type="ECO:0000313" key="19">
    <source>
        <dbReference type="EMBL" id="MBO8441138.1"/>
    </source>
</evidence>